<protein>
    <submittedName>
        <fullName evidence="3">DUF126 domain-containing protein</fullName>
    </submittedName>
</protein>
<accession>A0A7C3WTP2</accession>
<dbReference type="GO" id="GO:0016829">
    <property type="term" value="F:lyase activity"/>
    <property type="evidence" value="ECO:0007669"/>
    <property type="project" value="UniProtKB-KW"/>
</dbReference>
<dbReference type="Gene3D" id="3.50.30.10">
    <property type="entry name" value="Phosphohistidine domain"/>
    <property type="match status" value="1"/>
</dbReference>
<reference evidence="3" key="1">
    <citation type="journal article" date="2020" name="mSystems">
        <title>Genome- and Community-Level Interaction Insights into Carbon Utilization and Element Cycling Functions of Hydrothermarchaeota in Hydrothermal Sediment.</title>
        <authorList>
            <person name="Zhou Z."/>
            <person name="Liu Y."/>
            <person name="Xu W."/>
            <person name="Pan J."/>
            <person name="Luo Z.H."/>
            <person name="Li M."/>
        </authorList>
    </citation>
    <scope>NUCLEOTIDE SEQUENCE [LARGE SCALE GENOMIC DNA]</scope>
    <source>
        <strain evidence="3">SpSt-8</strain>
    </source>
</reference>
<dbReference type="EMBL" id="DTIB01000068">
    <property type="protein sequence ID" value="HGB25005.1"/>
    <property type="molecule type" value="Genomic_DNA"/>
</dbReference>
<evidence type="ECO:0000313" key="3">
    <source>
        <dbReference type="EMBL" id="HGB25005.1"/>
    </source>
</evidence>
<organism evidence="3">
    <name type="scientific">Thermofilum pendens</name>
    <dbReference type="NCBI Taxonomy" id="2269"/>
    <lineage>
        <taxon>Archaea</taxon>
        <taxon>Thermoproteota</taxon>
        <taxon>Thermoprotei</taxon>
        <taxon>Thermofilales</taxon>
        <taxon>Thermofilaceae</taxon>
        <taxon>Thermofilum</taxon>
    </lineage>
</organism>
<dbReference type="SUPFAM" id="SSF52016">
    <property type="entry name" value="LeuD/IlvD-like"/>
    <property type="match status" value="1"/>
</dbReference>
<evidence type="ECO:0000256" key="1">
    <source>
        <dbReference type="ARBA" id="ARBA00023239"/>
    </source>
</evidence>
<dbReference type="Pfam" id="PF01989">
    <property type="entry name" value="AcnX_swivel_put"/>
    <property type="match status" value="1"/>
</dbReference>
<gene>
    <name evidence="3" type="ORF">ENV88_02980</name>
</gene>
<dbReference type="AlphaFoldDB" id="A0A7C3WTP2"/>
<comment type="caution">
    <text evidence="3">The sequence shown here is derived from an EMBL/GenBank/DDBJ whole genome shotgun (WGS) entry which is preliminary data.</text>
</comment>
<name>A0A7C3WTP2_THEPE</name>
<evidence type="ECO:0000259" key="2">
    <source>
        <dbReference type="Pfam" id="PF01989"/>
    </source>
</evidence>
<sequence length="106" mass="11003">MWAGTVTTPTSTTWTSRAKILVIPQGIGSTTGGVVLAEAACMGIAPKAILCAATADTLTVSGVLLASYWFGIGIGLVDELGEEVFKHLRTGDKVRVHSDGTVERVT</sequence>
<proteinExistence type="predicted"/>
<keyword evidence="1" id="KW-0456">Lyase</keyword>
<feature type="domain" description="Phosphomevalonate dehydratase small subunit-like" evidence="2">
    <location>
        <begin position="18"/>
        <end position="67"/>
    </location>
</feature>
<dbReference type="InterPro" id="IPR002840">
    <property type="entry name" value="PMDh-S-like_dom"/>
</dbReference>